<dbReference type="Pfam" id="PF03372">
    <property type="entry name" value="Exo_endo_phos"/>
    <property type="match status" value="1"/>
</dbReference>
<keyword evidence="7" id="KW-0460">Magnesium</keyword>
<evidence type="ECO:0000313" key="12">
    <source>
        <dbReference type="Proteomes" id="UP000249542"/>
    </source>
</evidence>
<comment type="cofactor">
    <cofactor evidence="1">
        <name>Mn(2+)</name>
        <dbReference type="ChEBI" id="CHEBI:29035"/>
    </cofactor>
</comment>
<comment type="cofactor">
    <cofactor evidence="2">
        <name>Mg(2+)</name>
        <dbReference type="ChEBI" id="CHEBI:18420"/>
    </cofactor>
</comment>
<evidence type="ECO:0000259" key="10">
    <source>
        <dbReference type="Pfam" id="PF03372"/>
    </source>
</evidence>
<dbReference type="EMBL" id="QKYV01000004">
    <property type="protein sequence ID" value="PZW40703.1"/>
    <property type="molecule type" value="Genomic_DNA"/>
</dbReference>
<dbReference type="AlphaFoldDB" id="A0A2W7IPW8"/>
<keyword evidence="11" id="KW-0269">Exonuclease</keyword>
<dbReference type="SUPFAM" id="SSF56219">
    <property type="entry name" value="DNase I-like"/>
    <property type="match status" value="1"/>
</dbReference>
<keyword evidence="12" id="KW-1185">Reference proteome</keyword>
<dbReference type="PANTHER" id="PTHR15822:SF4">
    <property type="entry name" value="TYROSYL-DNA PHOSPHODIESTERASE 2"/>
    <property type="match status" value="1"/>
</dbReference>
<evidence type="ECO:0000256" key="6">
    <source>
        <dbReference type="ARBA" id="ARBA00022801"/>
    </source>
</evidence>
<feature type="transmembrane region" description="Helical" evidence="9">
    <location>
        <begin position="38"/>
        <end position="61"/>
    </location>
</feature>
<keyword evidence="9" id="KW-1133">Transmembrane helix</keyword>
<keyword evidence="3" id="KW-0540">Nuclease</keyword>
<dbReference type="GO" id="GO:0004527">
    <property type="term" value="F:exonuclease activity"/>
    <property type="evidence" value="ECO:0007669"/>
    <property type="project" value="UniProtKB-KW"/>
</dbReference>
<name>A0A2W7IPW8_9FLAO</name>
<keyword evidence="4" id="KW-0479">Metal-binding</keyword>
<dbReference type="Gene3D" id="3.60.10.10">
    <property type="entry name" value="Endonuclease/exonuclease/phosphatase"/>
    <property type="match status" value="1"/>
</dbReference>
<evidence type="ECO:0000256" key="8">
    <source>
        <dbReference type="ARBA" id="ARBA00023204"/>
    </source>
</evidence>
<dbReference type="InterPro" id="IPR005135">
    <property type="entry name" value="Endo/exonuclease/phosphatase"/>
</dbReference>
<keyword evidence="11" id="KW-0255">Endonuclease</keyword>
<keyword evidence="9" id="KW-0812">Transmembrane</keyword>
<proteinExistence type="predicted"/>
<protein>
    <submittedName>
        <fullName evidence="11">Endonuclease/exonuclease/phosphatase family metal-dependent hydrolase</fullName>
    </submittedName>
</protein>
<sequence>MKGLNLIDKLIFIVNSLFATALLLAYLLPYIPPNTFPFLSVLSLGMPLLLIINFIFFLFWAIRFKRQVLLSFFILLIGINHILSLYKFSNDQLKADTNDDKTFSLMTYNVRQFNRYDWIKDFSVTKEIITFVEKEDPDILLVQEFHEREDVNFKTYPHSYVKLVGENSTSGQAIYSKYPIVNKGSLDFPKTGNNAIYVDVLIHKDTIRIFNLHLESLKINPKVKELQNNSEKLIGRVGNSFRKQQKQTEMVLAKVDETSYKSIIAGDLNNSAFSYVYQKLSENYTDAFKNAGSGFGKTFDFDFIPLRIDVILADKQIKVKKLINYDQQLSDHYPIMSVLQLK</sequence>
<keyword evidence="5" id="KW-0227">DNA damage</keyword>
<evidence type="ECO:0000313" key="11">
    <source>
        <dbReference type="EMBL" id="PZW40703.1"/>
    </source>
</evidence>
<evidence type="ECO:0000256" key="1">
    <source>
        <dbReference type="ARBA" id="ARBA00001936"/>
    </source>
</evidence>
<feature type="transmembrane region" description="Helical" evidence="9">
    <location>
        <begin position="68"/>
        <end position="86"/>
    </location>
</feature>
<organism evidence="11 12">
    <name type="scientific">Mesonia algae</name>
    <dbReference type="NCBI Taxonomy" id="213248"/>
    <lineage>
        <taxon>Bacteria</taxon>
        <taxon>Pseudomonadati</taxon>
        <taxon>Bacteroidota</taxon>
        <taxon>Flavobacteriia</taxon>
        <taxon>Flavobacteriales</taxon>
        <taxon>Flavobacteriaceae</taxon>
        <taxon>Mesonia</taxon>
    </lineage>
</organism>
<dbReference type="InterPro" id="IPR051547">
    <property type="entry name" value="TDP2-like"/>
</dbReference>
<dbReference type="GO" id="GO:0046872">
    <property type="term" value="F:metal ion binding"/>
    <property type="evidence" value="ECO:0007669"/>
    <property type="project" value="UniProtKB-KW"/>
</dbReference>
<gene>
    <name evidence="11" type="ORF">LX95_01771</name>
</gene>
<dbReference type="Proteomes" id="UP000249542">
    <property type="component" value="Unassembled WGS sequence"/>
</dbReference>
<evidence type="ECO:0000256" key="9">
    <source>
        <dbReference type="SAM" id="Phobius"/>
    </source>
</evidence>
<reference evidence="11 12" key="1">
    <citation type="submission" date="2018-06" db="EMBL/GenBank/DDBJ databases">
        <title>Genomic Encyclopedia of Archaeal and Bacterial Type Strains, Phase II (KMG-II): from individual species to whole genera.</title>
        <authorList>
            <person name="Goeker M."/>
        </authorList>
    </citation>
    <scope>NUCLEOTIDE SEQUENCE [LARGE SCALE GENOMIC DNA]</scope>
    <source>
        <strain evidence="11 12">DSM 15361</strain>
    </source>
</reference>
<dbReference type="RefSeq" id="WP_111541167.1">
    <property type="nucleotide sequence ID" value="NZ_QKYV01000004.1"/>
</dbReference>
<keyword evidence="6 11" id="KW-0378">Hydrolase</keyword>
<dbReference type="GO" id="GO:0004519">
    <property type="term" value="F:endonuclease activity"/>
    <property type="evidence" value="ECO:0007669"/>
    <property type="project" value="UniProtKB-KW"/>
</dbReference>
<evidence type="ECO:0000256" key="7">
    <source>
        <dbReference type="ARBA" id="ARBA00022842"/>
    </source>
</evidence>
<feature type="domain" description="Endonuclease/exonuclease/phosphatase" evidence="10">
    <location>
        <begin position="106"/>
        <end position="332"/>
    </location>
</feature>
<evidence type="ECO:0000256" key="4">
    <source>
        <dbReference type="ARBA" id="ARBA00022723"/>
    </source>
</evidence>
<dbReference type="PANTHER" id="PTHR15822">
    <property type="entry name" value="TRAF AND TNF RECEPTOR-ASSOCIATED PROTEIN"/>
    <property type="match status" value="1"/>
</dbReference>
<evidence type="ECO:0000256" key="5">
    <source>
        <dbReference type="ARBA" id="ARBA00022763"/>
    </source>
</evidence>
<keyword evidence="8" id="KW-0234">DNA repair</keyword>
<dbReference type="GO" id="GO:0006281">
    <property type="term" value="P:DNA repair"/>
    <property type="evidence" value="ECO:0007669"/>
    <property type="project" value="UniProtKB-KW"/>
</dbReference>
<dbReference type="CDD" id="cd09084">
    <property type="entry name" value="EEP-2"/>
    <property type="match status" value="1"/>
</dbReference>
<keyword evidence="9" id="KW-0472">Membrane</keyword>
<accession>A0A2W7IPW8</accession>
<evidence type="ECO:0000256" key="3">
    <source>
        <dbReference type="ARBA" id="ARBA00022722"/>
    </source>
</evidence>
<feature type="transmembrane region" description="Helical" evidence="9">
    <location>
        <begin position="12"/>
        <end position="32"/>
    </location>
</feature>
<dbReference type="InterPro" id="IPR036691">
    <property type="entry name" value="Endo/exonu/phosph_ase_sf"/>
</dbReference>
<comment type="caution">
    <text evidence="11">The sequence shown here is derived from an EMBL/GenBank/DDBJ whole genome shotgun (WGS) entry which is preliminary data.</text>
</comment>
<evidence type="ECO:0000256" key="2">
    <source>
        <dbReference type="ARBA" id="ARBA00001946"/>
    </source>
</evidence>